<keyword evidence="6" id="KW-0735">Signal-anchor</keyword>
<evidence type="ECO:0000256" key="5">
    <source>
        <dbReference type="ARBA" id="ARBA00022692"/>
    </source>
</evidence>
<evidence type="ECO:0000256" key="9">
    <source>
        <dbReference type="ARBA" id="ARBA00023136"/>
    </source>
</evidence>
<dbReference type="PANTHER" id="PTHR46059">
    <property type="entry name" value="BETA-GALACTOSIDE ALPHA-2,6-SIALYLTRANSFERASE"/>
    <property type="match status" value="1"/>
</dbReference>
<keyword evidence="10" id="KW-1015">Disulfide bond</keyword>
<dbReference type="InterPro" id="IPR001675">
    <property type="entry name" value="Glyco_trans_29"/>
</dbReference>
<dbReference type="GO" id="GO:0003835">
    <property type="term" value="F:beta-galactoside alpha-2,6-sialyltransferase activity"/>
    <property type="evidence" value="ECO:0007669"/>
    <property type="project" value="UniProtKB-EC"/>
</dbReference>
<dbReference type="GO" id="GO:0032580">
    <property type="term" value="C:Golgi cisterna membrane"/>
    <property type="evidence" value="ECO:0007669"/>
    <property type="project" value="UniProtKB-SubCell"/>
</dbReference>
<evidence type="ECO:0000313" key="17">
    <source>
        <dbReference type="Proteomes" id="UP001190700"/>
    </source>
</evidence>
<dbReference type="EMBL" id="LGRX02004483">
    <property type="protein sequence ID" value="KAK3280217.1"/>
    <property type="molecule type" value="Genomic_DNA"/>
</dbReference>
<gene>
    <name evidence="16" type="ORF">CYMTET_11936</name>
</gene>
<dbReference type="Gene3D" id="3.90.1480.20">
    <property type="entry name" value="Glycosyl transferase family 29"/>
    <property type="match status" value="1"/>
</dbReference>
<evidence type="ECO:0000256" key="12">
    <source>
        <dbReference type="ARBA" id="ARBA00034249"/>
    </source>
</evidence>
<keyword evidence="7 15" id="KW-1133">Transmembrane helix</keyword>
<keyword evidence="9 15" id="KW-0472">Membrane</keyword>
<evidence type="ECO:0000256" key="7">
    <source>
        <dbReference type="ARBA" id="ARBA00022989"/>
    </source>
</evidence>
<evidence type="ECO:0000256" key="10">
    <source>
        <dbReference type="ARBA" id="ARBA00023157"/>
    </source>
</evidence>
<evidence type="ECO:0000313" key="16">
    <source>
        <dbReference type="EMBL" id="KAK3280217.1"/>
    </source>
</evidence>
<comment type="caution">
    <text evidence="16">The sequence shown here is derived from an EMBL/GenBank/DDBJ whole genome shotgun (WGS) entry which is preliminary data.</text>
</comment>
<keyword evidence="3" id="KW-0328">Glycosyltransferase</keyword>
<evidence type="ECO:0000256" key="11">
    <source>
        <dbReference type="ARBA" id="ARBA00023180"/>
    </source>
</evidence>
<dbReference type="AlphaFoldDB" id="A0AAE0LCN8"/>
<dbReference type="InterPro" id="IPR038578">
    <property type="entry name" value="GT29-like_sf"/>
</dbReference>
<evidence type="ECO:0000256" key="1">
    <source>
        <dbReference type="ARBA" id="ARBA00004447"/>
    </source>
</evidence>
<keyword evidence="4" id="KW-0808">Transferase</keyword>
<feature type="coiled-coil region" evidence="14">
    <location>
        <begin position="65"/>
        <end position="106"/>
    </location>
</feature>
<comment type="similarity">
    <text evidence="2">Belongs to the glycosyltransferase 29 family.</text>
</comment>
<dbReference type="EC" id="2.4.3.1" evidence="13"/>
<name>A0AAE0LCN8_9CHLO</name>
<accession>A0AAE0LCN8</accession>
<dbReference type="PANTHER" id="PTHR46059:SF1">
    <property type="entry name" value="BETA-GALACTOSIDE ALPHA-2,6-SIALYLTRANSFERASE"/>
    <property type="match status" value="1"/>
</dbReference>
<proteinExistence type="inferred from homology"/>
<evidence type="ECO:0000256" key="8">
    <source>
        <dbReference type="ARBA" id="ARBA00023034"/>
    </source>
</evidence>
<evidence type="ECO:0000256" key="2">
    <source>
        <dbReference type="ARBA" id="ARBA00006003"/>
    </source>
</evidence>
<evidence type="ECO:0000256" key="4">
    <source>
        <dbReference type="ARBA" id="ARBA00022679"/>
    </source>
</evidence>
<comment type="subcellular location">
    <subcellularLocation>
        <location evidence="1">Golgi apparatus</location>
        <location evidence="1">Golgi stack membrane</location>
        <topology evidence="1">Single-pass type II membrane protein</topology>
    </subcellularLocation>
</comment>
<feature type="transmembrane region" description="Helical" evidence="15">
    <location>
        <begin position="21"/>
        <end position="42"/>
    </location>
</feature>
<organism evidence="16 17">
    <name type="scientific">Cymbomonas tetramitiformis</name>
    <dbReference type="NCBI Taxonomy" id="36881"/>
    <lineage>
        <taxon>Eukaryota</taxon>
        <taxon>Viridiplantae</taxon>
        <taxon>Chlorophyta</taxon>
        <taxon>Pyramimonadophyceae</taxon>
        <taxon>Pyramimonadales</taxon>
        <taxon>Pyramimonadaceae</taxon>
        <taxon>Cymbomonas</taxon>
    </lineage>
</organism>
<comment type="catalytic activity">
    <reaction evidence="12">
        <text>a beta-D-galactoside + CMP-N-acetyl-beta-neuraminate = an N-acetyl-alpha-neuraminyl-(2-&gt;6)-beta-D-galactosyl derivative + CMP + H(+)</text>
        <dbReference type="Rhea" id="RHEA:52104"/>
        <dbReference type="ChEBI" id="CHEBI:15378"/>
        <dbReference type="ChEBI" id="CHEBI:28034"/>
        <dbReference type="ChEBI" id="CHEBI:57812"/>
        <dbReference type="ChEBI" id="CHEBI:60377"/>
        <dbReference type="ChEBI" id="CHEBI:136398"/>
        <dbReference type="EC" id="2.4.3.1"/>
    </reaction>
</comment>
<dbReference type="Pfam" id="PF00777">
    <property type="entry name" value="Glyco_transf_29"/>
    <property type="match status" value="1"/>
</dbReference>
<sequence length="557" mass="63083">MPSPLSTNRASARGIRTSRANPCRFALAPILVLLIGAGISFWKVNERWQQLLQAQRSRHSSQAFLSQAEEALAAEKEQIQAYKEELEKLQSEAERKRKEVGSSQHEIDRYKDDCSRRRHELKEQYDREIDDVTWEARSQAFQRMQTLKEMEERSSEQRNASLFNLRQDYKQSKSALDRVESKLAHVEMDRVLFRMLGNTSESYVKAYYDRLRRGQYSDTFTVTLDYLSKMQAMAYMHAGLWYVDSEGERVSLGSVPAGLMDVLPKADYLGVHYPRGGLWRSCAVVGNSGLLLKYRQGRAIDAHDAVFRFNDAPTKGFEDHVGRRTTLRIVEDAYHMAARAQPSKQTVLQIIKSQEVLHQFMDYKLQPSSMNLYMMAPDLELHVSRYTLRATPVEFIGVALAMQKCRRVTVYGIANNYRGNVQFRYFSKDNPGGVMRSAVGSHHDPDANTMGLFSELSQRSGGSVQLSVPCVSMYHCFNHCRNCTQTFLSPGGACECDRPLPVPKPGYCTDAPPRGTLANCFRKCPGGERKCPGGSAQGNCDQLRVPIDTTELECGDE</sequence>
<dbReference type="Proteomes" id="UP001190700">
    <property type="component" value="Unassembled WGS sequence"/>
</dbReference>
<reference evidence="16 17" key="1">
    <citation type="journal article" date="2015" name="Genome Biol. Evol.">
        <title>Comparative Genomics of a Bacterivorous Green Alga Reveals Evolutionary Causalities and Consequences of Phago-Mixotrophic Mode of Nutrition.</title>
        <authorList>
            <person name="Burns J.A."/>
            <person name="Paasch A."/>
            <person name="Narechania A."/>
            <person name="Kim E."/>
        </authorList>
    </citation>
    <scope>NUCLEOTIDE SEQUENCE [LARGE SCALE GENOMIC DNA]</scope>
    <source>
        <strain evidence="16 17">PLY_AMNH</strain>
    </source>
</reference>
<evidence type="ECO:0000256" key="13">
    <source>
        <dbReference type="ARBA" id="ARBA00034329"/>
    </source>
</evidence>
<evidence type="ECO:0000256" key="6">
    <source>
        <dbReference type="ARBA" id="ARBA00022968"/>
    </source>
</evidence>
<keyword evidence="5 15" id="KW-0812">Transmembrane</keyword>
<keyword evidence="8" id="KW-0333">Golgi apparatus</keyword>
<keyword evidence="14" id="KW-0175">Coiled coil</keyword>
<evidence type="ECO:0000256" key="14">
    <source>
        <dbReference type="SAM" id="Coils"/>
    </source>
</evidence>
<keyword evidence="11" id="KW-0325">Glycoprotein</keyword>
<evidence type="ECO:0000256" key="15">
    <source>
        <dbReference type="SAM" id="Phobius"/>
    </source>
</evidence>
<evidence type="ECO:0000256" key="3">
    <source>
        <dbReference type="ARBA" id="ARBA00022676"/>
    </source>
</evidence>
<protein>
    <recommendedName>
        <fullName evidence="13">beta-galactoside alpha-(2,6)-sialyltransferase</fullName>
        <ecNumber evidence="13">2.4.3.1</ecNumber>
    </recommendedName>
</protein>
<keyword evidence="17" id="KW-1185">Reference proteome</keyword>